<dbReference type="Pfam" id="PF03900">
    <property type="entry name" value="Porphobil_deamC"/>
    <property type="match status" value="1"/>
</dbReference>
<dbReference type="InterPro" id="IPR022419">
    <property type="entry name" value="Porphobilin_deaminase_cofac_BS"/>
</dbReference>
<evidence type="ECO:0000256" key="2">
    <source>
        <dbReference type="ARBA" id="ARBA00004735"/>
    </source>
</evidence>
<name>A0ABU9YG28_9PROT</name>
<dbReference type="PRINTS" id="PR00151">
    <property type="entry name" value="PORPHBDMNASE"/>
</dbReference>
<evidence type="ECO:0000313" key="11">
    <source>
        <dbReference type="EMBL" id="MEN2987746.1"/>
    </source>
</evidence>
<proteinExistence type="inferred from homology"/>
<keyword evidence="5 8" id="KW-0808">Transferase</keyword>
<comment type="subunit">
    <text evidence="4 8">Monomer.</text>
</comment>
<comment type="catalytic activity">
    <reaction evidence="7 8">
        <text>4 porphobilinogen + H2O = hydroxymethylbilane + 4 NH4(+)</text>
        <dbReference type="Rhea" id="RHEA:13185"/>
        <dbReference type="ChEBI" id="CHEBI:15377"/>
        <dbReference type="ChEBI" id="CHEBI:28938"/>
        <dbReference type="ChEBI" id="CHEBI:57845"/>
        <dbReference type="ChEBI" id="CHEBI:58126"/>
        <dbReference type="EC" id="2.5.1.61"/>
    </reaction>
</comment>
<feature type="domain" description="Porphobilinogen deaminase N-terminal" evidence="9">
    <location>
        <begin position="7"/>
        <end position="217"/>
    </location>
</feature>
<comment type="miscellaneous">
    <text evidence="8">The porphobilinogen subunits are added to the dipyrromethane group.</text>
</comment>
<feature type="domain" description="Porphobilinogen deaminase C-terminal" evidence="10">
    <location>
        <begin position="232"/>
        <end position="311"/>
    </location>
</feature>
<comment type="pathway">
    <text evidence="2">Porphyrin-containing compound metabolism; protoporphyrin-IX biosynthesis; coproporphyrinogen-III from 5-aminolevulinate: step 2/4.</text>
</comment>
<keyword evidence="6 8" id="KW-0627">Porphyrin biosynthesis</keyword>
<comment type="similarity">
    <text evidence="3 8">Belongs to the HMBS family.</text>
</comment>
<comment type="caution">
    <text evidence="11">The sequence shown here is derived from an EMBL/GenBank/DDBJ whole genome shotgun (WGS) entry which is preliminary data.</text>
</comment>
<gene>
    <name evidence="8 11" type="primary">hemC</name>
    <name evidence="11" type="ORF">WG926_05485</name>
</gene>
<dbReference type="Gene3D" id="3.30.160.40">
    <property type="entry name" value="Porphobilinogen deaminase, C-terminal domain"/>
    <property type="match status" value="1"/>
</dbReference>
<feature type="modified residue" description="S-(dipyrrolylmethanemethyl)cysteine" evidence="8">
    <location>
        <position position="247"/>
    </location>
</feature>
<dbReference type="InterPro" id="IPR022417">
    <property type="entry name" value="Porphobilin_deaminase_N"/>
</dbReference>
<dbReference type="GO" id="GO:0004418">
    <property type="term" value="F:hydroxymethylbilane synthase activity"/>
    <property type="evidence" value="ECO:0007669"/>
    <property type="project" value="UniProtKB-EC"/>
</dbReference>
<dbReference type="SUPFAM" id="SSF53850">
    <property type="entry name" value="Periplasmic binding protein-like II"/>
    <property type="match status" value="1"/>
</dbReference>
<dbReference type="InterPro" id="IPR036803">
    <property type="entry name" value="Porphobilinogen_deaminase_C_sf"/>
</dbReference>
<dbReference type="PANTHER" id="PTHR11557:SF0">
    <property type="entry name" value="PORPHOBILINOGEN DEAMINASE"/>
    <property type="match status" value="1"/>
</dbReference>
<dbReference type="NCBIfam" id="TIGR00212">
    <property type="entry name" value="hemC"/>
    <property type="match status" value="1"/>
</dbReference>
<evidence type="ECO:0000256" key="5">
    <source>
        <dbReference type="ARBA" id="ARBA00022679"/>
    </source>
</evidence>
<evidence type="ECO:0000313" key="12">
    <source>
        <dbReference type="Proteomes" id="UP001413721"/>
    </source>
</evidence>
<dbReference type="PANTHER" id="PTHR11557">
    <property type="entry name" value="PORPHOBILINOGEN DEAMINASE"/>
    <property type="match status" value="1"/>
</dbReference>
<dbReference type="RefSeq" id="WP_345932480.1">
    <property type="nucleotide sequence ID" value="NZ_JBBKTV010000003.1"/>
</dbReference>
<dbReference type="Proteomes" id="UP001413721">
    <property type="component" value="Unassembled WGS sequence"/>
</dbReference>
<evidence type="ECO:0000259" key="10">
    <source>
        <dbReference type="Pfam" id="PF03900"/>
    </source>
</evidence>
<comment type="function">
    <text evidence="1 8">Tetrapolymerization of the monopyrrole PBG into the hydroxymethylbilane pre-uroporphyrinogen in several discrete steps.</text>
</comment>
<dbReference type="PROSITE" id="PS00533">
    <property type="entry name" value="PORPHOBILINOGEN_DEAM"/>
    <property type="match status" value="1"/>
</dbReference>
<protein>
    <recommendedName>
        <fullName evidence="8">Porphobilinogen deaminase</fullName>
        <shortName evidence="8">PBG</shortName>
        <ecNumber evidence="8">2.5.1.61</ecNumber>
    </recommendedName>
    <alternativeName>
        <fullName evidence="8">Hydroxymethylbilane synthase</fullName>
        <shortName evidence="8">HMBS</shortName>
    </alternativeName>
    <alternativeName>
        <fullName evidence="8">Pre-uroporphyrinogen synthase</fullName>
    </alternativeName>
</protein>
<evidence type="ECO:0000256" key="1">
    <source>
        <dbReference type="ARBA" id="ARBA00002869"/>
    </source>
</evidence>
<accession>A0ABU9YG28</accession>
<dbReference type="SUPFAM" id="SSF54782">
    <property type="entry name" value="Porphobilinogen deaminase (hydroxymethylbilane synthase), C-terminal domain"/>
    <property type="match status" value="1"/>
</dbReference>
<reference evidence="11 12" key="1">
    <citation type="submission" date="2024-03" db="EMBL/GenBank/DDBJ databases">
        <title>High-quality draft genome sequencing of Tistrella sp. BH-R2-4.</title>
        <authorList>
            <person name="Dong C."/>
        </authorList>
    </citation>
    <scope>NUCLEOTIDE SEQUENCE [LARGE SCALE GENOMIC DNA]</scope>
    <source>
        <strain evidence="11 12">BH-R2-4</strain>
    </source>
</reference>
<evidence type="ECO:0000256" key="6">
    <source>
        <dbReference type="ARBA" id="ARBA00023244"/>
    </source>
</evidence>
<comment type="cofactor">
    <cofactor evidence="8">
        <name>dipyrromethane</name>
        <dbReference type="ChEBI" id="CHEBI:60342"/>
    </cofactor>
    <text evidence="8">Binds 1 dipyrromethane group covalently.</text>
</comment>
<organism evidence="11 12">
    <name type="scientific">Tistrella arctica</name>
    <dbReference type="NCBI Taxonomy" id="3133430"/>
    <lineage>
        <taxon>Bacteria</taxon>
        <taxon>Pseudomonadati</taxon>
        <taxon>Pseudomonadota</taxon>
        <taxon>Alphaproteobacteria</taxon>
        <taxon>Geminicoccales</taxon>
        <taxon>Geminicoccaceae</taxon>
        <taxon>Tistrella</taxon>
    </lineage>
</organism>
<dbReference type="Gene3D" id="3.40.190.10">
    <property type="entry name" value="Periplasmic binding protein-like II"/>
    <property type="match status" value="2"/>
</dbReference>
<sequence length="336" mass="35007">MVTHPLLRIGTRGSPLALAQANEVRGRLAAIDPDLARTGAVEVVIIRTTGDRVQDRTLVELGGKGLFTKEIEEALIGGAIDLAVHSMKDMPTELPPGLIIGALLPREDPRDAFLSLTAATLDDLPAGAVVGTASLRRQAQLLAARPDLVVVPVRGNVQTRLERLREGRMDATLLAMAGLNRLKLTEVARSPIDPSVMLPAVAQGAIGIECRAADDRTAGWVRALNDPETAVAVEAERGLLAVLDGSCRTPIAALAVRSVAPGRDAQAMTLTARVASPDGTTVLEDSLTHVVGQGDTAAALALGRHVGQALRDRAGDDIARWAAGVTGQWVPGSGPA</sequence>
<dbReference type="HAMAP" id="MF_00260">
    <property type="entry name" value="Porphobil_deam"/>
    <property type="match status" value="1"/>
</dbReference>
<dbReference type="Pfam" id="PF01379">
    <property type="entry name" value="Porphobil_deam"/>
    <property type="match status" value="1"/>
</dbReference>
<dbReference type="EMBL" id="JBBKTW010000002">
    <property type="protein sequence ID" value="MEN2987746.1"/>
    <property type="molecule type" value="Genomic_DNA"/>
</dbReference>
<dbReference type="EC" id="2.5.1.61" evidence="8"/>
<evidence type="ECO:0000256" key="3">
    <source>
        <dbReference type="ARBA" id="ARBA00005638"/>
    </source>
</evidence>
<keyword evidence="12" id="KW-1185">Reference proteome</keyword>
<evidence type="ECO:0000256" key="8">
    <source>
        <dbReference type="HAMAP-Rule" id="MF_00260"/>
    </source>
</evidence>
<dbReference type="PIRSF" id="PIRSF001438">
    <property type="entry name" value="4pyrrol_synth_OHMeBilane_synth"/>
    <property type="match status" value="1"/>
</dbReference>
<evidence type="ECO:0000256" key="4">
    <source>
        <dbReference type="ARBA" id="ARBA00011245"/>
    </source>
</evidence>
<dbReference type="InterPro" id="IPR000860">
    <property type="entry name" value="HemC"/>
</dbReference>
<dbReference type="InterPro" id="IPR022418">
    <property type="entry name" value="Porphobilinogen_deaminase_C"/>
</dbReference>
<evidence type="ECO:0000259" key="9">
    <source>
        <dbReference type="Pfam" id="PF01379"/>
    </source>
</evidence>
<evidence type="ECO:0000256" key="7">
    <source>
        <dbReference type="ARBA" id="ARBA00048169"/>
    </source>
</evidence>